<dbReference type="GeneID" id="130462394"/>
<protein>
    <submittedName>
        <fullName evidence="3">Uncharacterized protein</fullName>
    </submittedName>
</protein>
<name>A0ABM3QT30_SPIOL</name>
<feature type="compositionally biased region" description="Gly residues" evidence="1">
    <location>
        <begin position="181"/>
        <end position="193"/>
    </location>
</feature>
<feature type="region of interest" description="Disordered" evidence="1">
    <location>
        <begin position="31"/>
        <end position="198"/>
    </location>
</feature>
<reference evidence="3" key="2">
    <citation type="submission" date="2025-08" db="UniProtKB">
        <authorList>
            <consortium name="RefSeq"/>
        </authorList>
    </citation>
    <scope>IDENTIFICATION</scope>
    <source>
        <tissue evidence="3">Leaf</tissue>
    </source>
</reference>
<accession>A0ABM3QT30</accession>
<reference evidence="2" key="1">
    <citation type="journal article" date="2021" name="Nat. Commun.">
        <title>Genomic analyses provide insights into spinach domestication and the genetic basis of agronomic traits.</title>
        <authorList>
            <person name="Cai X."/>
            <person name="Sun X."/>
            <person name="Xu C."/>
            <person name="Sun H."/>
            <person name="Wang X."/>
            <person name="Ge C."/>
            <person name="Zhang Z."/>
            <person name="Wang Q."/>
            <person name="Fei Z."/>
            <person name="Jiao C."/>
            <person name="Wang Q."/>
        </authorList>
    </citation>
    <scope>NUCLEOTIDE SEQUENCE [LARGE SCALE GENOMIC DNA]</scope>
    <source>
        <strain evidence="2">cv. Varoflay</strain>
    </source>
</reference>
<dbReference type="Proteomes" id="UP000813463">
    <property type="component" value="Chromosome 6"/>
</dbReference>
<organism evidence="2 3">
    <name type="scientific">Spinacia oleracea</name>
    <name type="common">Spinach</name>
    <dbReference type="NCBI Taxonomy" id="3562"/>
    <lineage>
        <taxon>Eukaryota</taxon>
        <taxon>Viridiplantae</taxon>
        <taxon>Streptophyta</taxon>
        <taxon>Embryophyta</taxon>
        <taxon>Tracheophyta</taxon>
        <taxon>Spermatophyta</taxon>
        <taxon>Magnoliopsida</taxon>
        <taxon>eudicotyledons</taxon>
        <taxon>Gunneridae</taxon>
        <taxon>Pentapetalae</taxon>
        <taxon>Caryophyllales</taxon>
        <taxon>Chenopodiaceae</taxon>
        <taxon>Chenopodioideae</taxon>
        <taxon>Anserineae</taxon>
        <taxon>Spinacia</taxon>
    </lineage>
</organism>
<evidence type="ECO:0000313" key="2">
    <source>
        <dbReference type="Proteomes" id="UP000813463"/>
    </source>
</evidence>
<sequence>MRFTEDFGLKVEEDFKKMEDVGIENETFIRPSKIEVRGRDEGDNHDEEREREKRQKVEGGGGVGGGSGGGGGLLDNLLAKLASPRTPKAIGDQVFEGNTNHSDDNDDACVQGSGDGDSSGGGEGSESGGGGVINLISSLFHRSSEGEGEGEEDVKKNSNDGSEESLECKNESKKAEEESEGGGGGGGGGGNSNGGTSFISSLVQDAAAPEADEASILIHSIIHD</sequence>
<feature type="compositionally biased region" description="Basic and acidic residues" evidence="1">
    <location>
        <begin position="166"/>
        <end position="176"/>
    </location>
</feature>
<feature type="compositionally biased region" description="Gly residues" evidence="1">
    <location>
        <begin position="113"/>
        <end position="132"/>
    </location>
</feature>
<proteinExistence type="predicted"/>
<evidence type="ECO:0000313" key="3">
    <source>
        <dbReference type="RefSeq" id="XP_056686524.1"/>
    </source>
</evidence>
<evidence type="ECO:0000256" key="1">
    <source>
        <dbReference type="SAM" id="MobiDB-lite"/>
    </source>
</evidence>
<gene>
    <name evidence="3" type="primary">LOC130462394</name>
</gene>
<dbReference type="RefSeq" id="XP_056686524.1">
    <property type="nucleotide sequence ID" value="XM_056830546.1"/>
</dbReference>
<feature type="compositionally biased region" description="Basic and acidic residues" evidence="1">
    <location>
        <begin position="32"/>
        <end position="57"/>
    </location>
</feature>
<keyword evidence="2" id="KW-1185">Reference proteome</keyword>
<feature type="compositionally biased region" description="Gly residues" evidence="1">
    <location>
        <begin position="58"/>
        <end position="73"/>
    </location>
</feature>